<dbReference type="InterPro" id="IPR007867">
    <property type="entry name" value="GMC_OxRtase_C"/>
</dbReference>
<evidence type="ECO:0000256" key="4">
    <source>
        <dbReference type="ARBA" id="ARBA00022827"/>
    </source>
</evidence>
<gene>
    <name evidence="8" type="ORF">NBRC116591_25400</name>
</gene>
<evidence type="ECO:0000259" key="6">
    <source>
        <dbReference type="Pfam" id="PF05199"/>
    </source>
</evidence>
<dbReference type="InterPro" id="IPR023753">
    <property type="entry name" value="FAD/NAD-binding_dom"/>
</dbReference>
<evidence type="ECO:0000256" key="3">
    <source>
        <dbReference type="ARBA" id="ARBA00022630"/>
    </source>
</evidence>
<reference evidence="8 9" key="1">
    <citation type="submission" date="2024-04" db="EMBL/GenBank/DDBJ databases">
        <title>Draft genome sequence of Sessilibacter corallicola NBRC 116591.</title>
        <authorList>
            <person name="Miyakawa T."/>
            <person name="Kusuya Y."/>
            <person name="Miura T."/>
        </authorList>
    </citation>
    <scope>NUCLEOTIDE SEQUENCE [LARGE SCALE GENOMIC DNA]</scope>
    <source>
        <strain evidence="8 9">KU-00831-HH</strain>
    </source>
</reference>
<dbReference type="PANTHER" id="PTHR42784">
    <property type="entry name" value="PYRANOSE 2-OXIDASE"/>
    <property type="match status" value="1"/>
</dbReference>
<feature type="domain" description="Glucose-methanol-choline oxidoreductase C-terminal" evidence="6">
    <location>
        <begin position="350"/>
        <end position="482"/>
    </location>
</feature>
<keyword evidence="9" id="KW-1185">Reference proteome</keyword>
<dbReference type="PANTHER" id="PTHR42784:SF1">
    <property type="entry name" value="PYRANOSE 2-OXIDASE"/>
    <property type="match status" value="1"/>
</dbReference>
<dbReference type="Pfam" id="PF07992">
    <property type="entry name" value="Pyr_redox_2"/>
    <property type="match status" value="1"/>
</dbReference>
<protein>
    <submittedName>
        <fullName evidence="8">GMC family oxidoreductase</fullName>
    </submittedName>
</protein>
<comment type="cofactor">
    <cofactor evidence="1">
        <name>FAD</name>
        <dbReference type="ChEBI" id="CHEBI:57692"/>
    </cofactor>
</comment>
<dbReference type="RefSeq" id="WP_353303479.1">
    <property type="nucleotide sequence ID" value="NZ_BAABWN010000008.1"/>
</dbReference>
<name>A0ABQ0AAR6_9GAMM</name>
<keyword evidence="4" id="KW-0274">FAD</keyword>
<keyword evidence="3" id="KW-0285">Flavoprotein</keyword>
<evidence type="ECO:0000313" key="9">
    <source>
        <dbReference type="Proteomes" id="UP001465153"/>
    </source>
</evidence>
<feature type="domain" description="FAD/NAD(P)-binding" evidence="7">
    <location>
        <begin position="18"/>
        <end position="224"/>
    </location>
</feature>
<evidence type="ECO:0000256" key="1">
    <source>
        <dbReference type="ARBA" id="ARBA00001974"/>
    </source>
</evidence>
<comment type="caution">
    <text evidence="8">The sequence shown here is derived from an EMBL/GenBank/DDBJ whole genome shotgun (WGS) entry which is preliminary data.</text>
</comment>
<comment type="similarity">
    <text evidence="2">Belongs to the GMC oxidoreductase family.</text>
</comment>
<sequence length="511" mass="56135">MLIDLAGKSELEFPQDKYDVAVAGSGPAGISLALRLAEAGKKVALLEAGGIQFTPQSQAVYQTAEGTDPYFSATRLRFFGGTSNHWAGRCREPEPVDFEERPEAYEESGWPISFAEIKKYLAPAKAILDLESKEFKEKEGTQDLIDSFYPDLELLSPPTRFGVKYLDTLQSSELIDLYVNANVVDISLKEDLASIDSFAVKTFDNVSGNIQAKNYVIALGAVENARLLLNCDRQIDGGLGNGGGMLGTCFMDHVNVRLGKFIPDKDVWKDGISSMAYYTGDDFIRSAGIGASNVTMGYTAKAESDGRGQAVKKFLVERACNWGLEDQLSNVFQFVCPEEGRLSTLTEQDPHRKNRIYLSEEKDTLGLRRVSVDWSLSDFDKKTIKAVAEEFAIQAHRGGVARVKLPEFLFEEDVKLPFYGNGYLVNGHAHHMGATRMAESEKDGVVDPNCRVFGTNNLYVAGSSVFPRGGAHNPTMPLVQLALRLADHLIDDGSLPDQEGLSAEQELLQET</sequence>
<evidence type="ECO:0000313" key="8">
    <source>
        <dbReference type="EMBL" id="GAA6168729.1"/>
    </source>
</evidence>
<dbReference type="InterPro" id="IPR036188">
    <property type="entry name" value="FAD/NAD-bd_sf"/>
</dbReference>
<dbReference type="EMBL" id="BAABWN010000008">
    <property type="protein sequence ID" value="GAA6168729.1"/>
    <property type="molecule type" value="Genomic_DNA"/>
</dbReference>
<evidence type="ECO:0000256" key="2">
    <source>
        <dbReference type="ARBA" id="ARBA00010790"/>
    </source>
</evidence>
<proteinExistence type="inferred from homology"/>
<dbReference type="Pfam" id="PF05199">
    <property type="entry name" value="GMC_oxred_C"/>
    <property type="match status" value="1"/>
</dbReference>
<accession>A0ABQ0AAR6</accession>
<dbReference type="Proteomes" id="UP001465153">
    <property type="component" value="Unassembled WGS sequence"/>
</dbReference>
<dbReference type="SUPFAM" id="SSF51905">
    <property type="entry name" value="FAD/NAD(P)-binding domain"/>
    <property type="match status" value="1"/>
</dbReference>
<keyword evidence="5" id="KW-0560">Oxidoreductase</keyword>
<organism evidence="8 9">
    <name type="scientific">Sessilibacter corallicola</name>
    <dbReference type="NCBI Taxonomy" id="2904075"/>
    <lineage>
        <taxon>Bacteria</taxon>
        <taxon>Pseudomonadati</taxon>
        <taxon>Pseudomonadota</taxon>
        <taxon>Gammaproteobacteria</taxon>
        <taxon>Cellvibrionales</taxon>
        <taxon>Cellvibrionaceae</taxon>
        <taxon>Sessilibacter</taxon>
    </lineage>
</organism>
<evidence type="ECO:0000256" key="5">
    <source>
        <dbReference type="ARBA" id="ARBA00023002"/>
    </source>
</evidence>
<dbReference type="Gene3D" id="3.50.50.60">
    <property type="entry name" value="FAD/NAD(P)-binding domain"/>
    <property type="match status" value="2"/>
</dbReference>
<dbReference type="InterPro" id="IPR051473">
    <property type="entry name" value="P2Ox-like"/>
</dbReference>
<evidence type="ECO:0000259" key="7">
    <source>
        <dbReference type="Pfam" id="PF07992"/>
    </source>
</evidence>